<feature type="domain" description="Type II secretion system protein GspF" evidence="7">
    <location>
        <begin position="130"/>
        <end position="261"/>
    </location>
</feature>
<name>A0ABT9IY81_9BACL</name>
<organism evidence="8 9">
    <name type="scientific">Chengkuizengella axinellae</name>
    <dbReference type="NCBI Taxonomy" id="3064388"/>
    <lineage>
        <taxon>Bacteria</taxon>
        <taxon>Bacillati</taxon>
        <taxon>Bacillota</taxon>
        <taxon>Bacilli</taxon>
        <taxon>Bacillales</taxon>
        <taxon>Paenibacillaceae</taxon>
        <taxon>Chengkuizengella</taxon>
    </lineage>
</organism>
<dbReference type="PANTHER" id="PTHR35007">
    <property type="entry name" value="INTEGRAL MEMBRANE PROTEIN-RELATED"/>
    <property type="match status" value="1"/>
</dbReference>
<feature type="transmembrane region" description="Helical" evidence="6">
    <location>
        <begin position="243"/>
        <end position="264"/>
    </location>
</feature>
<keyword evidence="2" id="KW-1003">Cell membrane</keyword>
<comment type="subcellular location">
    <subcellularLocation>
        <location evidence="1">Cell membrane</location>
        <topology evidence="1">Multi-pass membrane protein</topology>
    </subcellularLocation>
</comment>
<proteinExistence type="predicted"/>
<dbReference type="InterPro" id="IPR018076">
    <property type="entry name" value="T2SS_GspF_dom"/>
</dbReference>
<keyword evidence="3 6" id="KW-0812">Transmembrane</keyword>
<accession>A0ABT9IY81</accession>
<dbReference type="Pfam" id="PF00482">
    <property type="entry name" value="T2SSF"/>
    <property type="match status" value="1"/>
</dbReference>
<evidence type="ECO:0000256" key="3">
    <source>
        <dbReference type="ARBA" id="ARBA00022692"/>
    </source>
</evidence>
<evidence type="ECO:0000259" key="7">
    <source>
        <dbReference type="Pfam" id="PF00482"/>
    </source>
</evidence>
<protein>
    <submittedName>
        <fullName evidence="8">Type II secretion system F family protein</fullName>
    </submittedName>
</protein>
<keyword evidence="9" id="KW-1185">Reference proteome</keyword>
<keyword evidence="5 6" id="KW-0472">Membrane</keyword>
<evidence type="ECO:0000256" key="6">
    <source>
        <dbReference type="SAM" id="Phobius"/>
    </source>
</evidence>
<comment type="caution">
    <text evidence="8">The sequence shown here is derived from an EMBL/GenBank/DDBJ whole genome shotgun (WGS) entry which is preliminary data.</text>
</comment>
<evidence type="ECO:0000256" key="5">
    <source>
        <dbReference type="ARBA" id="ARBA00023136"/>
    </source>
</evidence>
<dbReference type="RefSeq" id="WP_305991387.1">
    <property type="nucleotide sequence ID" value="NZ_JAVAMP010000002.1"/>
</dbReference>
<evidence type="ECO:0000256" key="2">
    <source>
        <dbReference type="ARBA" id="ARBA00022475"/>
    </source>
</evidence>
<feature type="transmembrane region" description="Helical" evidence="6">
    <location>
        <begin position="64"/>
        <end position="86"/>
    </location>
</feature>
<dbReference type="EMBL" id="JAVAMP010000002">
    <property type="protein sequence ID" value="MDP5274097.1"/>
    <property type="molecule type" value="Genomic_DNA"/>
</dbReference>
<sequence length="267" mass="31239">MKGNFEFVKDFGEPFQLNLLNPFSIYIIDQLKLMERYSNKMDKLHVKLYFLYDSEKVNYYKKMFIAQVISAEFCVFIFLIGLLLMNGFSVEWIFFVVSIMILLPFLLLRELNLKVEKRRREVLMELPIILNKIALLVNAGEQVQRAIIKSVESEQDKQSHPLYEEFQKVCMQLKNNVSFQQALEELNQRLGMHEVSIFTNTILMNYRRGGDQLSLSLRTLSHQLWVSRRTIARVLGEEASSKLIFPMILVFLVVILVVASPAILMMK</sequence>
<evidence type="ECO:0000256" key="4">
    <source>
        <dbReference type="ARBA" id="ARBA00022989"/>
    </source>
</evidence>
<dbReference type="PANTHER" id="PTHR35007:SF2">
    <property type="entry name" value="PILUS ASSEMBLE PROTEIN"/>
    <property type="match status" value="1"/>
</dbReference>
<evidence type="ECO:0000313" key="9">
    <source>
        <dbReference type="Proteomes" id="UP001231941"/>
    </source>
</evidence>
<evidence type="ECO:0000313" key="8">
    <source>
        <dbReference type="EMBL" id="MDP5274097.1"/>
    </source>
</evidence>
<gene>
    <name evidence="8" type="ORF">Q5Y73_08265</name>
</gene>
<reference evidence="8 9" key="1">
    <citation type="submission" date="2023-08" db="EMBL/GenBank/DDBJ databases">
        <authorList>
            <person name="Park J.-S."/>
        </authorList>
    </citation>
    <scope>NUCLEOTIDE SEQUENCE [LARGE SCALE GENOMIC DNA]</scope>
    <source>
        <strain evidence="8 9">2205SS18-9</strain>
    </source>
</reference>
<evidence type="ECO:0000256" key="1">
    <source>
        <dbReference type="ARBA" id="ARBA00004651"/>
    </source>
</evidence>
<dbReference type="Proteomes" id="UP001231941">
    <property type="component" value="Unassembled WGS sequence"/>
</dbReference>
<feature type="transmembrane region" description="Helical" evidence="6">
    <location>
        <begin position="92"/>
        <end position="111"/>
    </location>
</feature>
<keyword evidence="4 6" id="KW-1133">Transmembrane helix</keyword>